<keyword evidence="3" id="KW-1185">Reference proteome</keyword>
<feature type="region of interest" description="Disordered" evidence="1">
    <location>
        <begin position="1"/>
        <end position="40"/>
    </location>
</feature>
<proteinExistence type="predicted"/>
<comment type="caution">
    <text evidence="2">The sequence shown here is derived from an EMBL/GenBank/DDBJ whole genome shotgun (WGS) entry which is preliminary data.</text>
</comment>
<gene>
    <name evidence="2" type="ORF">GCM10010104_30060</name>
</gene>
<dbReference type="EMBL" id="BAAART010000060">
    <property type="protein sequence ID" value="GAA2233567.1"/>
    <property type="molecule type" value="Genomic_DNA"/>
</dbReference>
<evidence type="ECO:0000313" key="2">
    <source>
        <dbReference type="EMBL" id="GAA2233567.1"/>
    </source>
</evidence>
<reference evidence="2 3" key="1">
    <citation type="journal article" date="2019" name="Int. J. Syst. Evol. Microbiol.">
        <title>The Global Catalogue of Microorganisms (GCM) 10K type strain sequencing project: providing services to taxonomists for standard genome sequencing and annotation.</title>
        <authorList>
            <consortium name="The Broad Institute Genomics Platform"/>
            <consortium name="The Broad Institute Genome Sequencing Center for Infectious Disease"/>
            <person name="Wu L."/>
            <person name="Ma J."/>
        </authorList>
    </citation>
    <scope>NUCLEOTIDE SEQUENCE [LARGE SCALE GENOMIC DNA]</scope>
    <source>
        <strain evidence="2 3">JCM 3053</strain>
    </source>
</reference>
<evidence type="ECO:0000313" key="3">
    <source>
        <dbReference type="Proteomes" id="UP001501474"/>
    </source>
</evidence>
<sequence>MGDHVAGRVKKGSNGTRRTEPHPTEYVPAENDWRGWVNPPRPGVPYGSGCRSRRPVRVFLNLARTGRRSYRTDCGVGYRVTGSRPGGFQG</sequence>
<dbReference type="Proteomes" id="UP001501474">
    <property type="component" value="Unassembled WGS sequence"/>
</dbReference>
<name>A0ABN3DJP4_9ACTN</name>
<protein>
    <submittedName>
        <fullName evidence="2">Uncharacterized protein</fullName>
    </submittedName>
</protein>
<organism evidence="2 3">
    <name type="scientific">Streptomyces indiaensis</name>
    <dbReference type="NCBI Taxonomy" id="284033"/>
    <lineage>
        <taxon>Bacteria</taxon>
        <taxon>Bacillati</taxon>
        <taxon>Actinomycetota</taxon>
        <taxon>Actinomycetes</taxon>
        <taxon>Kitasatosporales</taxon>
        <taxon>Streptomycetaceae</taxon>
        <taxon>Streptomyces</taxon>
    </lineage>
</organism>
<evidence type="ECO:0000256" key="1">
    <source>
        <dbReference type="SAM" id="MobiDB-lite"/>
    </source>
</evidence>
<accession>A0ABN3DJP4</accession>